<sequence>MTDYTAYWGATCVRGIVALVAGGVIAFCSAINATLLLMPVGTVISFVVLSAYIVADSAIALASSFMLPHQHSGRVALRFQGLIGTMIGIGCFIASQSEAKWFLYLAALQAFCVAVTEYLSARDTVDDHRSKWCYASSVIAAVSCLVLLIFRYATGHLLSWLLYSYLWSFGLNLFVLSCHMLFDELRPSRSHAGS</sequence>
<dbReference type="Proteomes" id="UP000290253">
    <property type="component" value="Unassembled WGS sequence"/>
</dbReference>
<evidence type="ECO:0000313" key="2">
    <source>
        <dbReference type="EMBL" id="RXS92798.1"/>
    </source>
</evidence>
<name>A0A4Q1S739_9BACT</name>
<dbReference type="EMBL" id="SDMK01000007">
    <property type="protein sequence ID" value="RXS92798.1"/>
    <property type="molecule type" value="Genomic_DNA"/>
</dbReference>
<feature type="transmembrane region" description="Helical" evidence="1">
    <location>
        <begin position="12"/>
        <end position="37"/>
    </location>
</feature>
<feature type="transmembrane region" description="Helical" evidence="1">
    <location>
        <begin position="160"/>
        <end position="182"/>
    </location>
</feature>
<feature type="transmembrane region" description="Helical" evidence="1">
    <location>
        <begin position="132"/>
        <end position="154"/>
    </location>
</feature>
<feature type="transmembrane region" description="Helical" evidence="1">
    <location>
        <begin position="75"/>
        <end position="95"/>
    </location>
</feature>
<proteinExistence type="predicted"/>
<keyword evidence="3" id="KW-1185">Reference proteome</keyword>
<reference evidence="2 3" key="1">
    <citation type="journal article" date="2016" name="Int. J. Syst. Evol. Microbiol.">
        <title>Acidipila dinghuensis sp. nov., an acidobacterium isolated from forest soil.</title>
        <authorList>
            <person name="Jiang Y.W."/>
            <person name="Wang J."/>
            <person name="Chen M.H."/>
            <person name="Lv Y.Y."/>
            <person name="Qiu L.H."/>
        </authorList>
    </citation>
    <scope>NUCLEOTIDE SEQUENCE [LARGE SCALE GENOMIC DNA]</scope>
    <source>
        <strain evidence="2 3">DHOF10</strain>
    </source>
</reference>
<dbReference type="OrthoDB" id="27754at204434"/>
<evidence type="ECO:0000313" key="3">
    <source>
        <dbReference type="Proteomes" id="UP000290253"/>
    </source>
</evidence>
<keyword evidence="1" id="KW-0812">Transmembrane</keyword>
<feature type="transmembrane region" description="Helical" evidence="1">
    <location>
        <begin position="43"/>
        <end position="63"/>
    </location>
</feature>
<dbReference type="AlphaFoldDB" id="A0A4Q1S739"/>
<evidence type="ECO:0000256" key="1">
    <source>
        <dbReference type="SAM" id="Phobius"/>
    </source>
</evidence>
<protein>
    <submittedName>
        <fullName evidence="2">Uncharacterized protein</fullName>
    </submittedName>
</protein>
<organism evidence="2 3">
    <name type="scientific">Silvibacterium dinghuense</name>
    <dbReference type="NCBI Taxonomy" id="1560006"/>
    <lineage>
        <taxon>Bacteria</taxon>
        <taxon>Pseudomonadati</taxon>
        <taxon>Acidobacteriota</taxon>
        <taxon>Terriglobia</taxon>
        <taxon>Terriglobales</taxon>
        <taxon>Acidobacteriaceae</taxon>
        <taxon>Silvibacterium</taxon>
    </lineage>
</organism>
<gene>
    <name evidence="2" type="ORF">ESZ00_19910</name>
</gene>
<accession>A0A4Q1S739</accession>
<feature type="transmembrane region" description="Helical" evidence="1">
    <location>
        <begin position="101"/>
        <end position="120"/>
    </location>
</feature>
<keyword evidence="1" id="KW-1133">Transmembrane helix</keyword>
<dbReference type="RefSeq" id="WP_129210171.1">
    <property type="nucleotide sequence ID" value="NZ_BMGU01000006.1"/>
</dbReference>
<comment type="caution">
    <text evidence="2">The sequence shown here is derived from an EMBL/GenBank/DDBJ whole genome shotgun (WGS) entry which is preliminary data.</text>
</comment>
<keyword evidence="1" id="KW-0472">Membrane</keyword>